<dbReference type="AlphaFoldDB" id="A0A9N9XZ95"/>
<evidence type="ECO:0000313" key="5">
    <source>
        <dbReference type="Proteomes" id="UP000754883"/>
    </source>
</evidence>
<proteinExistence type="inferred from homology"/>
<evidence type="ECO:0000256" key="2">
    <source>
        <dbReference type="ARBA" id="ARBA00022857"/>
    </source>
</evidence>
<dbReference type="InterPro" id="IPR036291">
    <property type="entry name" value="NAD(P)-bd_dom_sf"/>
</dbReference>
<dbReference type="Gene3D" id="3.40.50.720">
    <property type="entry name" value="NAD(P)-binding Rossmann-like Domain"/>
    <property type="match status" value="1"/>
</dbReference>
<dbReference type="Proteomes" id="UP000754883">
    <property type="component" value="Unassembled WGS sequence"/>
</dbReference>
<keyword evidence="2" id="KW-0521">NADP</keyword>
<dbReference type="EMBL" id="CABFNO020001268">
    <property type="protein sequence ID" value="CAG9975622.1"/>
    <property type="molecule type" value="Genomic_DNA"/>
</dbReference>
<organism evidence="4 5">
    <name type="scientific">Clonostachys byssicola</name>
    <dbReference type="NCBI Taxonomy" id="160290"/>
    <lineage>
        <taxon>Eukaryota</taxon>
        <taxon>Fungi</taxon>
        <taxon>Dikarya</taxon>
        <taxon>Ascomycota</taxon>
        <taxon>Pezizomycotina</taxon>
        <taxon>Sordariomycetes</taxon>
        <taxon>Hypocreomycetidae</taxon>
        <taxon>Hypocreales</taxon>
        <taxon>Bionectriaceae</taxon>
        <taxon>Clonostachys</taxon>
    </lineage>
</organism>
<name>A0A9N9XZ95_9HYPO</name>
<evidence type="ECO:0000256" key="3">
    <source>
        <dbReference type="ARBA" id="ARBA00023002"/>
    </source>
</evidence>
<dbReference type="PROSITE" id="PS00061">
    <property type="entry name" value="ADH_SHORT"/>
    <property type="match status" value="1"/>
</dbReference>
<evidence type="ECO:0000256" key="1">
    <source>
        <dbReference type="ARBA" id="ARBA00006484"/>
    </source>
</evidence>
<dbReference type="PRINTS" id="PR00081">
    <property type="entry name" value="GDHRDH"/>
</dbReference>
<dbReference type="Pfam" id="PF13561">
    <property type="entry name" value="adh_short_C2"/>
    <property type="match status" value="1"/>
</dbReference>
<dbReference type="FunFam" id="3.40.50.720:FF:000084">
    <property type="entry name" value="Short-chain dehydrogenase reductase"/>
    <property type="match status" value="1"/>
</dbReference>
<dbReference type="OrthoDB" id="47007at2759"/>
<dbReference type="PANTHER" id="PTHR48107:SF7">
    <property type="entry name" value="RE15974P"/>
    <property type="match status" value="1"/>
</dbReference>
<keyword evidence="3" id="KW-0560">Oxidoreductase</keyword>
<comment type="caution">
    <text evidence="4">The sequence shown here is derived from an EMBL/GenBank/DDBJ whole genome shotgun (WGS) entry which is preliminary data.</text>
</comment>
<evidence type="ECO:0000313" key="4">
    <source>
        <dbReference type="EMBL" id="CAG9975622.1"/>
    </source>
</evidence>
<keyword evidence="5" id="KW-1185">Reference proteome</keyword>
<accession>A0A9N9XZ95</accession>
<protein>
    <submittedName>
        <fullName evidence="4">Uncharacterized protein</fullName>
    </submittedName>
</protein>
<reference evidence="4" key="1">
    <citation type="submission" date="2021-10" db="EMBL/GenBank/DDBJ databases">
        <authorList>
            <person name="Piombo E."/>
        </authorList>
    </citation>
    <scope>NUCLEOTIDE SEQUENCE</scope>
</reference>
<gene>
    <name evidence="4" type="ORF">CBYS24578_00013084</name>
</gene>
<dbReference type="SUPFAM" id="SSF51735">
    <property type="entry name" value="NAD(P)-binding Rossmann-fold domains"/>
    <property type="match status" value="1"/>
</dbReference>
<comment type="similarity">
    <text evidence="1">Belongs to the short-chain dehydrogenases/reductases (SDR) family.</text>
</comment>
<dbReference type="GO" id="GO:0016614">
    <property type="term" value="F:oxidoreductase activity, acting on CH-OH group of donors"/>
    <property type="evidence" value="ECO:0007669"/>
    <property type="project" value="UniProtKB-ARBA"/>
</dbReference>
<sequence length="258" mass="27044">MALSLSGKTALISGSSAGIGAAIAVELSGRGANIVLNYPWPSEEQACKEVGDKLSTPWIAVCADLSTIEGPEQLVVAAVARFETIHILVNNAAIVPHAPSWATTAAMWDNTFALNARGVFLLTKAPSSPPALSGVKGGSRIICIGSGTGRFPQPGLLVYSATKGAMDSMIKVWAKELPPKYGCTVNGIAPGPVMTETFLQGLGDQVDEVTEAFGKETPCEGSFAEPEDVAWAVAWLTEDRSKWVNGEYIMVNGGFIMS</sequence>
<dbReference type="InterPro" id="IPR020904">
    <property type="entry name" value="Sc_DH/Rdtase_CS"/>
</dbReference>
<dbReference type="PANTHER" id="PTHR48107">
    <property type="entry name" value="NADPH-DEPENDENT ALDEHYDE REDUCTASE-LIKE PROTEIN, CHLOROPLASTIC-RELATED"/>
    <property type="match status" value="1"/>
</dbReference>
<dbReference type="InterPro" id="IPR002347">
    <property type="entry name" value="SDR_fam"/>
</dbReference>